<dbReference type="PANTHER" id="PTHR33946:SF4">
    <property type="entry name" value="COAGULATION FACTOR XI"/>
    <property type="match status" value="1"/>
</dbReference>
<dbReference type="AlphaFoldDB" id="A0A225UU85"/>
<dbReference type="PANTHER" id="PTHR33946">
    <property type="match status" value="1"/>
</dbReference>
<name>A0A225UU85_9STRA</name>
<organism evidence="1 2">
    <name type="scientific">Phytophthora megakarya</name>
    <dbReference type="NCBI Taxonomy" id="4795"/>
    <lineage>
        <taxon>Eukaryota</taxon>
        <taxon>Sar</taxon>
        <taxon>Stramenopiles</taxon>
        <taxon>Oomycota</taxon>
        <taxon>Peronosporomycetes</taxon>
        <taxon>Peronosporales</taxon>
        <taxon>Peronosporaceae</taxon>
        <taxon>Phytophthora</taxon>
    </lineage>
</organism>
<accession>A0A225UU85</accession>
<dbReference type="OrthoDB" id="92096at2759"/>
<evidence type="ECO:0000313" key="2">
    <source>
        <dbReference type="Proteomes" id="UP000198211"/>
    </source>
</evidence>
<dbReference type="EMBL" id="NBNE01011129">
    <property type="protein sequence ID" value="OWY96865.1"/>
    <property type="molecule type" value="Genomic_DNA"/>
</dbReference>
<reference evidence="2" key="1">
    <citation type="submission" date="2017-03" db="EMBL/GenBank/DDBJ databases">
        <title>Phytopthora megakarya and P. palmivora, two closely related causual agents of cacao black pod achieved similar genome size and gene model numbers by different mechanisms.</title>
        <authorList>
            <person name="Ali S."/>
            <person name="Shao J."/>
            <person name="Larry D.J."/>
            <person name="Kronmiller B."/>
            <person name="Shen D."/>
            <person name="Strem M.D."/>
            <person name="Melnick R.L."/>
            <person name="Guiltinan M.J."/>
            <person name="Tyler B.M."/>
            <person name="Meinhardt L.W."/>
            <person name="Bailey B.A."/>
        </authorList>
    </citation>
    <scope>NUCLEOTIDE SEQUENCE [LARGE SCALE GENOMIC DNA]</scope>
    <source>
        <strain evidence="2">zdho120</strain>
    </source>
</reference>
<comment type="caution">
    <text evidence="1">The sequence shown here is derived from an EMBL/GenBank/DDBJ whole genome shotgun (WGS) entry which is preliminary data.</text>
</comment>
<sequence length="431" mass="46428">MAITVSTVAATTADPHAYVDFISNLTTITNSDKYHMKPVHVVHARAQSDPPLWNATSKTFGSKYYTTAESIPRCTRHSQYSFCRSAEQKCTRKNKMKYIVFYDLVFTQTNETLSKYEAEYGSMLPMDGGQCTPSNGTDVFSNECLSLNGNSTKNVAAIGPFIGGGLKDSDPRAPYPDCWWYSFPNNCPLKKWGDKTAECRASTRRGLCDMNTLPDGITCTYNYRILGYVPIDDVVGITAMQNSASVNYTDFNAFCTDGGVEFQTDNSTGKLLKSIPFWANPNVTTANQGRSQKLLTAYANLLTAGQSSQITAEVVANMKSLPTTSQLTTENPPCYQNVKECAKATYGCKRDLYGQLCTKCTAAGAGCVVAPSDFVFILDQTSTSSGSESSASSSGSGSSKNTTVAAKSSATKLVMTVGALVASFGLSFLMG</sequence>
<proteinExistence type="predicted"/>
<dbReference type="STRING" id="4795.A0A225UU85"/>
<protein>
    <submittedName>
        <fullName evidence="1">Uncharacterized protein</fullName>
    </submittedName>
</protein>
<dbReference type="Proteomes" id="UP000198211">
    <property type="component" value="Unassembled WGS sequence"/>
</dbReference>
<gene>
    <name evidence="1" type="ORF">PHMEG_00032755</name>
</gene>
<evidence type="ECO:0000313" key="1">
    <source>
        <dbReference type="EMBL" id="OWY96865.1"/>
    </source>
</evidence>
<keyword evidence="2" id="KW-1185">Reference proteome</keyword>